<feature type="transmembrane region" description="Helical" evidence="1">
    <location>
        <begin position="43"/>
        <end position="62"/>
    </location>
</feature>
<organism evidence="2 3">
    <name type="scientific">Dyella caseinilytica</name>
    <dbReference type="NCBI Taxonomy" id="1849581"/>
    <lineage>
        <taxon>Bacteria</taxon>
        <taxon>Pseudomonadati</taxon>
        <taxon>Pseudomonadota</taxon>
        <taxon>Gammaproteobacteria</taxon>
        <taxon>Lysobacterales</taxon>
        <taxon>Rhodanobacteraceae</taxon>
        <taxon>Dyella</taxon>
    </lineage>
</organism>
<keyword evidence="3" id="KW-1185">Reference proteome</keyword>
<evidence type="ECO:0000256" key="1">
    <source>
        <dbReference type="SAM" id="Phobius"/>
    </source>
</evidence>
<keyword evidence="1" id="KW-0472">Membrane</keyword>
<proteinExistence type="predicted"/>
<accession>A0ABX7GZR4</accession>
<dbReference type="EMBL" id="CP064030">
    <property type="protein sequence ID" value="QRN55314.1"/>
    <property type="molecule type" value="Genomic_DNA"/>
</dbReference>
<dbReference type="Proteomes" id="UP000663181">
    <property type="component" value="Chromosome"/>
</dbReference>
<name>A0ABX7GZR4_9GAMM</name>
<keyword evidence="1" id="KW-1133">Transmembrane helix</keyword>
<gene>
    <name evidence="2" type="ORF">ISN74_08305</name>
</gene>
<reference evidence="2 3" key="1">
    <citation type="submission" date="2020-10" db="EMBL/GenBank/DDBJ databases">
        <title>Phylogeny of dyella-like bacteria.</title>
        <authorList>
            <person name="Fu J."/>
        </authorList>
    </citation>
    <scope>NUCLEOTIDE SEQUENCE [LARGE SCALE GENOMIC DNA]</scope>
    <source>
        <strain evidence="2 3">DHOB09</strain>
    </source>
</reference>
<sequence length="180" mass="19642">MNTAIVYILTSLTLAIITMVARDRAGNQQLGGEFRYQSTLLKVLLVCSFIPILAVAFIYAVAKAKPSGIALALFVGGGLIGTALFLYGYRYLKSFVVSVNDSGVVVSSLKGERLIPFNGVKKVIYLCPSGRGGILCFYDERNRKVIEFSESISGIEGLAKLVELKSRQHGVLFEARSRRI</sequence>
<evidence type="ECO:0000313" key="3">
    <source>
        <dbReference type="Proteomes" id="UP000663181"/>
    </source>
</evidence>
<protein>
    <submittedName>
        <fullName evidence="2">Uncharacterized protein</fullName>
    </submittedName>
</protein>
<feature type="transmembrane region" description="Helical" evidence="1">
    <location>
        <begin position="6"/>
        <end position="22"/>
    </location>
</feature>
<keyword evidence="1" id="KW-0812">Transmembrane</keyword>
<dbReference type="RefSeq" id="WP_188798882.1">
    <property type="nucleotide sequence ID" value="NZ_BMIZ01000001.1"/>
</dbReference>
<evidence type="ECO:0000313" key="2">
    <source>
        <dbReference type="EMBL" id="QRN55314.1"/>
    </source>
</evidence>
<feature type="transmembrane region" description="Helical" evidence="1">
    <location>
        <begin position="68"/>
        <end position="89"/>
    </location>
</feature>